<protein>
    <submittedName>
        <fullName evidence="3">SusC/RagA family TonB-linked outer membrane protein</fullName>
    </submittedName>
</protein>
<evidence type="ECO:0000313" key="4">
    <source>
        <dbReference type="Proteomes" id="UP000238642"/>
    </source>
</evidence>
<dbReference type="NCBIfam" id="TIGR04056">
    <property type="entry name" value="OMP_RagA_SusC"/>
    <property type="match status" value="1"/>
</dbReference>
<keyword evidence="1" id="KW-0732">Signal</keyword>
<sequence length="959" mass="107901">MMKKHIKACCVFISLSLTTVGLQAQEVVENRSQTKPDSSIHVAFGKINERDVLGAVTSVDVSSLIDKNYSTYSLDNLESFVSGYSGNIWGQSPLILIDGIPRRAEDVRMVEIESITVLKDASSVALYGSAGSKGAILINTRRGSIKPLSIDVRANTGILVPKRYPTYLSAAEYMTLYNEASRNDGIAERYTPEAIYNTTVGSNPYRYPDLNFFSDEYLKKYSSRSDITTEISGGNERARYYTNIGMSHFNDILKVGEGNNNKDLTFNIRTNVDMNLTSWLKASTDAVAIIADNNYARGNFWGATANIRPNHDGFHPFVPIDRLDLTNPDLQAIVQNSNHIIDGKYLLGGLSNMQTNDLSQMIASGYIKNRNRTFMFNVGAEADLSSITPGLSFSTRYSMDYTTRYTEGYNVPYATYQPHWQMVDGQEMITSLTKFGNDGNSTNEFIGTSLYYQTMSLTSQFSYQRTFNQHHNVTGTLLGWGYMRQFSSDVDTNQGGSDYQPFRNTNLGIHAGYNYKQRYYIDFTGSVVHSAKLSNDNRRALSPSATLGWRISEEDFFKNQISFVDDLKLTASYASLKQDLDITGYYLYRENYGNSTAEGALGAWYQWRDGGTTGGGGATVLSGRGANPNLTFVERKEFRIGLDASLLNNRIQLNANYFRQYTNGLLTRGDATVFPSYFLGNGDFRPWLNFNNDMRTGADLSLNLNDKIGNVEYSLGFAGMIYNSRATKRDEVYENEYQYRTGRPLDASWGYIAEGFFQNQSEIENHARQTFGGDLKPGDIKYRDINEDGLIDSRDQVDLGHNGGAVNPFSYGLNITLKWKNLTFFALGSGHAGSIGFKNNAYYWVRGLSKYAEPVLGRWTEETASTATYPRLTTTGNNNNFQNSTFWMYKNNRFNLNRVQFTYDFDEHLFQNSSVVNRMSVYVNGDNLLVISKERKMMETGFGSAPQMRFYNVGVKAFF</sequence>
<dbReference type="RefSeq" id="WP_105726837.1">
    <property type="nucleotide sequence ID" value="NZ_PVBS01000002.1"/>
</dbReference>
<dbReference type="InterPro" id="IPR012910">
    <property type="entry name" value="Plug_dom"/>
</dbReference>
<accession>A0A2S9JN88</accession>
<proteinExistence type="predicted"/>
<dbReference type="EMBL" id="PVBS01000002">
    <property type="protein sequence ID" value="PRD54627.1"/>
    <property type="molecule type" value="Genomic_DNA"/>
</dbReference>
<feature type="domain" description="TonB-dependent receptor plug" evidence="2">
    <location>
        <begin position="50"/>
        <end position="134"/>
    </location>
</feature>
<comment type="caution">
    <text evidence="3">The sequence shown here is derived from an EMBL/GenBank/DDBJ whole genome shotgun (WGS) entry which is preliminary data.</text>
</comment>
<keyword evidence="4" id="KW-1185">Reference proteome</keyword>
<evidence type="ECO:0000313" key="3">
    <source>
        <dbReference type="EMBL" id="PRD54627.1"/>
    </source>
</evidence>
<feature type="chain" id="PRO_5015566941" evidence="1">
    <location>
        <begin position="25"/>
        <end position="959"/>
    </location>
</feature>
<dbReference type="InterPro" id="IPR023996">
    <property type="entry name" value="TonB-dep_OMP_SusC/RagA"/>
</dbReference>
<dbReference type="AlphaFoldDB" id="A0A2S9JN88"/>
<organism evidence="3 4">
    <name type="scientific">Sphingobacterium gobiense</name>
    <dbReference type="NCBI Taxonomy" id="1382456"/>
    <lineage>
        <taxon>Bacteria</taxon>
        <taxon>Pseudomonadati</taxon>
        <taxon>Bacteroidota</taxon>
        <taxon>Sphingobacteriia</taxon>
        <taxon>Sphingobacteriales</taxon>
        <taxon>Sphingobacteriaceae</taxon>
        <taxon>Sphingobacterium</taxon>
    </lineage>
</organism>
<dbReference type="NCBIfam" id="TIGR04057">
    <property type="entry name" value="SusC_RagA_signa"/>
    <property type="match status" value="1"/>
</dbReference>
<name>A0A2S9JN88_9SPHI</name>
<feature type="signal peptide" evidence="1">
    <location>
        <begin position="1"/>
        <end position="24"/>
    </location>
</feature>
<evidence type="ECO:0000256" key="1">
    <source>
        <dbReference type="SAM" id="SignalP"/>
    </source>
</evidence>
<dbReference type="Pfam" id="PF07715">
    <property type="entry name" value="Plug"/>
    <property type="match status" value="1"/>
</dbReference>
<evidence type="ECO:0000259" key="2">
    <source>
        <dbReference type="Pfam" id="PF07715"/>
    </source>
</evidence>
<reference evidence="3 4" key="1">
    <citation type="submission" date="2018-02" db="EMBL/GenBank/DDBJ databases">
        <title>The draft genome of Sphingobacterium gobiense H7.</title>
        <authorList>
            <person name="Li L."/>
            <person name="Liu L."/>
            <person name="Zhang X."/>
            <person name="Wang T."/>
            <person name="Liang L."/>
        </authorList>
    </citation>
    <scope>NUCLEOTIDE SEQUENCE [LARGE SCALE GENOMIC DNA]</scope>
    <source>
        <strain evidence="3 4">ACCC 05757</strain>
    </source>
</reference>
<gene>
    <name evidence="3" type="ORF">C5749_14395</name>
</gene>
<dbReference type="SUPFAM" id="SSF56935">
    <property type="entry name" value="Porins"/>
    <property type="match status" value="1"/>
</dbReference>
<dbReference type="Proteomes" id="UP000238642">
    <property type="component" value="Unassembled WGS sequence"/>
</dbReference>
<dbReference type="InterPro" id="IPR037066">
    <property type="entry name" value="Plug_dom_sf"/>
</dbReference>
<dbReference type="OrthoDB" id="9768177at2"/>
<dbReference type="Gene3D" id="2.170.130.10">
    <property type="entry name" value="TonB-dependent receptor, plug domain"/>
    <property type="match status" value="1"/>
</dbReference>
<dbReference type="InterPro" id="IPR023997">
    <property type="entry name" value="TonB-dep_OMP_SusC/RagA_CS"/>
</dbReference>